<gene>
    <name evidence="2" type="ORF">L486_02585</name>
</gene>
<proteinExistence type="predicted"/>
<evidence type="ECO:0000313" key="3">
    <source>
        <dbReference type="Proteomes" id="UP000092583"/>
    </source>
</evidence>
<dbReference type="AlphaFoldDB" id="A0A1B9IWM2"/>
<keyword evidence="1" id="KW-0812">Transmembrane</keyword>
<protein>
    <submittedName>
        <fullName evidence="2">Uncharacterized protein</fullName>
    </submittedName>
</protein>
<accession>A0A1B9IWM2</accession>
<keyword evidence="1" id="KW-0472">Membrane</keyword>
<keyword evidence="1" id="KW-1133">Transmembrane helix</keyword>
<dbReference type="Proteomes" id="UP000092583">
    <property type="component" value="Unassembled WGS sequence"/>
</dbReference>
<evidence type="ECO:0000313" key="2">
    <source>
        <dbReference type="EMBL" id="OCF59912.1"/>
    </source>
</evidence>
<organism evidence="2 3">
    <name type="scientific">Kwoniella mangroviensis CBS 10435</name>
    <dbReference type="NCBI Taxonomy" id="1331196"/>
    <lineage>
        <taxon>Eukaryota</taxon>
        <taxon>Fungi</taxon>
        <taxon>Dikarya</taxon>
        <taxon>Basidiomycota</taxon>
        <taxon>Agaricomycotina</taxon>
        <taxon>Tremellomycetes</taxon>
        <taxon>Tremellales</taxon>
        <taxon>Cryptococcaceae</taxon>
        <taxon>Kwoniella</taxon>
    </lineage>
</organism>
<dbReference type="OrthoDB" id="2576593at2759"/>
<dbReference type="EMBL" id="KI669460">
    <property type="protein sequence ID" value="OCF59912.1"/>
    <property type="molecule type" value="Genomic_DNA"/>
</dbReference>
<evidence type="ECO:0000256" key="1">
    <source>
        <dbReference type="SAM" id="Phobius"/>
    </source>
</evidence>
<keyword evidence="3" id="KW-1185">Reference proteome</keyword>
<reference evidence="3" key="2">
    <citation type="submission" date="2013-12" db="EMBL/GenBank/DDBJ databases">
        <title>Evolution of pathogenesis and genome organization in the Tremellales.</title>
        <authorList>
            <person name="Cuomo C."/>
            <person name="Litvintseva A."/>
            <person name="Heitman J."/>
            <person name="Chen Y."/>
            <person name="Sun S."/>
            <person name="Springer D."/>
            <person name="Dromer F."/>
            <person name="Young S."/>
            <person name="Zeng Q."/>
            <person name="Chapman S."/>
            <person name="Gujja S."/>
            <person name="Saif S."/>
            <person name="Birren B."/>
        </authorList>
    </citation>
    <scope>NUCLEOTIDE SEQUENCE [LARGE SCALE GENOMIC DNA]</scope>
    <source>
        <strain evidence="3">CBS 10435</strain>
    </source>
</reference>
<feature type="transmembrane region" description="Helical" evidence="1">
    <location>
        <begin position="14"/>
        <end position="38"/>
    </location>
</feature>
<name>A0A1B9IWM2_9TREE</name>
<reference evidence="2 3" key="1">
    <citation type="submission" date="2013-07" db="EMBL/GenBank/DDBJ databases">
        <title>The Genome Sequence of Kwoniella mangroviensis CBS10435.</title>
        <authorList>
            <consortium name="The Broad Institute Genome Sequencing Platform"/>
            <person name="Cuomo C."/>
            <person name="Litvintseva A."/>
            <person name="Chen Y."/>
            <person name="Heitman J."/>
            <person name="Sun S."/>
            <person name="Springer D."/>
            <person name="Dromer F."/>
            <person name="Young S.K."/>
            <person name="Zeng Q."/>
            <person name="Gargeya S."/>
            <person name="Fitzgerald M."/>
            <person name="Abouelleil A."/>
            <person name="Alvarado L."/>
            <person name="Berlin A.M."/>
            <person name="Chapman S.B."/>
            <person name="Dewar J."/>
            <person name="Goldberg J."/>
            <person name="Griggs A."/>
            <person name="Gujja S."/>
            <person name="Hansen M."/>
            <person name="Howarth C."/>
            <person name="Imamovic A."/>
            <person name="Larimer J."/>
            <person name="McCowan C."/>
            <person name="Murphy C."/>
            <person name="Pearson M."/>
            <person name="Priest M."/>
            <person name="Roberts A."/>
            <person name="Saif S."/>
            <person name="Shea T."/>
            <person name="Sykes S."/>
            <person name="Wortman J."/>
            <person name="Nusbaum C."/>
            <person name="Birren B."/>
        </authorList>
    </citation>
    <scope>NUCLEOTIDE SEQUENCE [LARGE SCALE GENOMIC DNA]</scope>
    <source>
        <strain evidence="2 3">CBS 10435</strain>
    </source>
</reference>
<sequence length="91" mass="10177">MEFRTWVAYNLRNLWLRLLTIIFISAWGLPVLIIGGIGMEKIKGDDDGRVEAKLGSGWTMSLVAIITLVLVQISIPLGGLWNDSRRSGKKH</sequence>
<feature type="transmembrane region" description="Helical" evidence="1">
    <location>
        <begin position="58"/>
        <end position="81"/>
    </location>
</feature>